<proteinExistence type="predicted"/>
<dbReference type="AlphaFoldDB" id="A0A2J6T3V9"/>
<name>A0A2J6T3V9_9HELO</name>
<dbReference type="RefSeq" id="XP_024734619.1">
    <property type="nucleotide sequence ID" value="XM_024871947.1"/>
</dbReference>
<accession>A0A2J6T3V9</accession>
<dbReference type="EMBL" id="KZ613846">
    <property type="protein sequence ID" value="PMD57715.1"/>
    <property type="molecule type" value="Genomic_DNA"/>
</dbReference>
<dbReference type="Proteomes" id="UP000235371">
    <property type="component" value="Unassembled WGS sequence"/>
</dbReference>
<organism evidence="1 2">
    <name type="scientific">Hyaloscypha bicolor E</name>
    <dbReference type="NCBI Taxonomy" id="1095630"/>
    <lineage>
        <taxon>Eukaryota</taxon>
        <taxon>Fungi</taxon>
        <taxon>Dikarya</taxon>
        <taxon>Ascomycota</taxon>
        <taxon>Pezizomycotina</taxon>
        <taxon>Leotiomycetes</taxon>
        <taxon>Helotiales</taxon>
        <taxon>Hyaloscyphaceae</taxon>
        <taxon>Hyaloscypha</taxon>
        <taxon>Hyaloscypha bicolor</taxon>
    </lineage>
</organism>
<protein>
    <submittedName>
        <fullName evidence="1">Uncharacterized protein</fullName>
    </submittedName>
</protein>
<dbReference type="InParanoid" id="A0A2J6T3V9"/>
<keyword evidence="2" id="KW-1185">Reference proteome</keyword>
<sequence>MRASPPASPHPDEIHWLCMAALASYVVPCHGYSRRPQHLLVNFRRPWPIASPNNAFGTARFLQHQVPTHLLLIRSQKAAQRPIVMSALHNYQILRRILSRATQLTLLRPFPDQTVVTGDILMDSREHSAHGAPILMPFHSNTTACHHATSDSVVTGYVPHAVRIFVDDAVFCLAEPEGKYLKLCRGLPFLFLFSAHALCESWRIVMFKRGARWSPGTFPCHEAQCNRSTHKPNAACHASPASELQHPRIQILR</sequence>
<evidence type="ECO:0000313" key="2">
    <source>
        <dbReference type="Proteomes" id="UP000235371"/>
    </source>
</evidence>
<reference evidence="1 2" key="1">
    <citation type="submission" date="2016-04" db="EMBL/GenBank/DDBJ databases">
        <title>A degradative enzymes factory behind the ericoid mycorrhizal symbiosis.</title>
        <authorList>
            <consortium name="DOE Joint Genome Institute"/>
            <person name="Martino E."/>
            <person name="Morin E."/>
            <person name="Grelet G."/>
            <person name="Kuo A."/>
            <person name="Kohler A."/>
            <person name="Daghino S."/>
            <person name="Barry K."/>
            <person name="Choi C."/>
            <person name="Cichocki N."/>
            <person name="Clum A."/>
            <person name="Copeland A."/>
            <person name="Hainaut M."/>
            <person name="Haridas S."/>
            <person name="Labutti K."/>
            <person name="Lindquist E."/>
            <person name="Lipzen A."/>
            <person name="Khouja H.-R."/>
            <person name="Murat C."/>
            <person name="Ohm R."/>
            <person name="Olson A."/>
            <person name="Spatafora J."/>
            <person name="Veneault-Fourrey C."/>
            <person name="Henrissat B."/>
            <person name="Grigoriev I."/>
            <person name="Martin F."/>
            <person name="Perotto S."/>
        </authorList>
    </citation>
    <scope>NUCLEOTIDE SEQUENCE [LARGE SCALE GENOMIC DNA]</scope>
    <source>
        <strain evidence="1 2">E</strain>
    </source>
</reference>
<gene>
    <name evidence="1" type="ORF">K444DRAFT_32962</name>
</gene>
<evidence type="ECO:0000313" key="1">
    <source>
        <dbReference type="EMBL" id="PMD57715.1"/>
    </source>
</evidence>
<dbReference type="GeneID" id="36580029"/>